<dbReference type="Proteomes" id="UP001185092">
    <property type="component" value="Unassembled WGS sequence"/>
</dbReference>
<keyword evidence="3" id="KW-1185">Reference proteome</keyword>
<evidence type="ECO:0000313" key="3">
    <source>
        <dbReference type="Proteomes" id="UP001185092"/>
    </source>
</evidence>
<keyword evidence="1" id="KW-0732">Signal</keyword>
<protein>
    <recommendedName>
        <fullName evidence="4">Outer membrane protein beta-barrel domain-containing protein</fullName>
    </recommendedName>
</protein>
<proteinExistence type="predicted"/>
<comment type="caution">
    <text evidence="2">The sequence shown here is derived from an EMBL/GenBank/DDBJ whole genome shotgun (WGS) entry which is preliminary data.</text>
</comment>
<evidence type="ECO:0000313" key="2">
    <source>
        <dbReference type="EMBL" id="MDR6238007.1"/>
    </source>
</evidence>
<sequence length="244" mass="27130">MKFRLLKAALIFVAILVSNIDSKAQETIDYDYSSEFIWGITKATNSGLIGGFVLRYGRAVDDNKYQHFGLELVNIKDPKEVRLSSTQTGKSFIQSKLNYLYNLRLQYGREWVLFHKAQYQGVQVNGILAGGFSMGMVTPYYYEYSEGDGTGSSTGPYDISKMSQVIGPGKLFEGVPDMSIVPGGHIKAALSFEFGAFKSSVFGFEGGFMLEAYTKGIYIMAPDVANSRQIYPNAFLTLFYGSRK</sequence>
<evidence type="ECO:0008006" key="4">
    <source>
        <dbReference type="Google" id="ProtNLM"/>
    </source>
</evidence>
<name>A0AAE3XJG6_9BACT</name>
<feature type="chain" id="PRO_5041913200" description="Outer membrane protein beta-barrel domain-containing protein" evidence="1">
    <location>
        <begin position="25"/>
        <end position="244"/>
    </location>
</feature>
<dbReference type="EMBL" id="JAVDQD010000001">
    <property type="protein sequence ID" value="MDR6238007.1"/>
    <property type="molecule type" value="Genomic_DNA"/>
</dbReference>
<reference evidence="2" key="1">
    <citation type="submission" date="2023-07" db="EMBL/GenBank/DDBJ databases">
        <title>Genomic Encyclopedia of Type Strains, Phase IV (KMG-IV): sequencing the most valuable type-strain genomes for metagenomic binning, comparative biology and taxonomic classification.</title>
        <authorList>
            <person name="Goeker M."/>
        </authorList>
    </citation>
    <scope>NUCLEOTIDE SEQUENCE</scope>
    <source>
        <strain evidence="2">DSM 26174</strain>
    </source>
</reference>
<gene>
    <name evidence="2" type="ORF">HNQ88_000983</name>
</gene>
<dbReference type="AlphaFoldDB" id="A0AAE3XJG6"/>
<feature type="signal peptide" evidence="1">
    <location>
        <begin position="1"/>
        <end position="24"/>
    </location>
</feature>
<evidence type="ECO:0000256" key="1">
    <source>
        <dbReference type="SAM" id="SignalP"/>
    </source>
</evidence>
<organism evidence="2 3">
    <name type="scientific">Aureibacter tunicatorum</name>
    <dbReference type="NCBI Taxonomy" id="866807"/>
    <lineage>
        <taxon>Bacteria</taxon>
        <taxon>Pseudomonadati</taxon>
        <taxon>Bacteroidota</taxon>
        <taxon>Cytophagia</taxon>
        <taxon>Cytophagales</taxon>
        <taxon>Persicobacteraceae</taxon>
        <taxon>Aureibacter</taxon>
    </lineage>
</organism>
<accession>A0AAE3XJG6</accession>
<dbReference type="RefSeq" id="WP_309937478.1">
    <property type="nucleotide sequence ID" value="NZ_AP025305.1"/>
</dbReference>